<reference evidence="3" key="1">
    <citation type="journal article" date="2013" name="Genome Announc.">
        <title>Draft genome sequence of the grapevine dieback fungus Eutypa lata UCR-EL1.</title>
        <authorList>
            <person name="Blanco-Ulate B."/>
            <person name="Rolshausen P.E."/>
            <person name="Cantu D."/>
        </authorList>
    </citation>
    <scope>NUCLEOTIDE SEQUENCE [LARGE SCALE GENOMIC DNA]</scope>
    <source>
        <strain evidence="3">UCR-EL1</strain>
    </source>
</reference>
<evidence type="ECO:0000313" key="3">
    <source>
        <dbReference type="Proteomes" id="UP000012174"/>
    </source>
</evidence>
<keyword evidence="3" id="KW-1185">Reference proteome</keyword>
<dbReference type="Pfam" id="PF14027">
    <property type="entry name" value="Questin_oxidase"/>
    <property type="match status" value="1"/>
</dbReference>
<dbReference type="EMBL" id="KB706941">
    <property type="protein sequence ID" value="EMR65113.1"/>
    <property type="molecule type" value="Genomic_DNA"/>
</dbReference>
<dbReference type="AlphaFoldDB" id="M7SL83"/>
<evidence type="ECO:0000313" key="2">
    <source>
        <dbReference type="EMBL" id="EMR65113.1"/>
    </source>
</evidence>
<dbReference type="OrthoDB" id="10265971at2759"/>
<dbReference type="GO" id="GO:0016491">
    <property type="term" value="F:oxidoreductase activity"/>
    <property type="evidence" value="ECO:0007669"/>
    <property type="project" value="UniProtKB-KW"/>
</dbReference>
<dbReference type="KEGG" id="ela:UCREL1_7914"/>
<name>M7SL83_EUTLA</name>
<evidence type="ECO:0000256" key="1">
    <source>
        <dbReference type="ARBA" id="ARBA00023002"/>
    </source>
</evidence>
<evidence type="ECO:0008006" key="4">
    <source>
        <dbReference type="Google" id="ProtNLM"/>
    </source>
</evidence>
<keyword evidence="1" id="KW-0560">Oxidoreductase</keyword>
<dbReference type="Proteomes" id="UP000012174">
    <property type="component" value="Unassembled WGS sequence"/>
</dbReference>
<protein>
    <recommendedName>
        <fullName evidence="4">Mgs207 protein</fullName>
    </recommendedName>
</protein>
<organism evidence="2 3">
    <name type="scientific">Eutypa lata (strain UCR-EL1)</name>
    <name type="common">Grapevine dieback disease fungus</name>
    <name type="synonym">Eutypa armeniacae</name>
    <dbReference type="NCBI Taxonomy" id="1287681"/>
    <lineage>
        <taxon>Eukaryota</taxon>
        <taxon>Fungi</taxon>
        <taxon>Dikarya</taxon>
        <taxon>Ascomycota</taxon>
        <taxon>Pezizomycotina</taxon>
        <taxon>Sordariomycetes</taxon>
        <taxon>Xylariomycetidae</taxon>
        <taxon>Xylariales</taxon>
        <taxon>Diatrypaceae</taxon>
        <taxon>Eutypa</taxon>
    </lineage>
</organism>
<dbReference type="HOGENOM" id="CLU_036627_0_0_1"/>
<dbReference type="eggNOG" id="ENOG502QVA4">
    <property type="taxonomic scope" value="Eukaryota"/>
</dbReference>
<dbReference type="PANTHER" id="PTHR35870">
    <property type="entry name" value="PROTEIN, PUTATIVE (AFU_ORTHOLOGUE AFUA_5G03330)-RELATED"/>
    <property type="match status" value="1"/>
</dbReference>
<proteinExistence type="predicted"/>
<dbReference type="PANTHER" id="PTHR35870:SF6">
    <property type="entry name" value="MGS207 PROTEIN"/>
    <property type="match status" value="1"/>
</dbReference>
<dbReference type="OMA" id="NHWNAWK"/>
<dbReference type="STRING" id="1287681.M7SL83"/>
<sequence length="428" mass="48389">MASVISYIPIVNRLVSGSSVRSIDLPPVEVHNVETAPEKRPRTLKHLLRANHVNHAIVYHELRFDNHLPHILCSAYLLGADAHQLHHIYDTESKELEPWRESPAEVTQADWRDFLGDKRYQRGYVDFYEDALAMRHGYDWRKVVDEYMFSGKEPLVNGLIGGLGHPLIHLGYAYEMDNKELAIEALGLGSVQYNFLHKYIDDPSYTRPPPPQPTITTTGVGSAGTSPCPTPLELLGKMSRDERLKHLFPSPGFDNFEALFEKHEDLVLEYWNAWTPGAKGADPLEQFGASQEAAVALLVATVPPGTHSYNFFVVHLLTTSHAVRVLLPVIPAKFHVGLVRQWWLLAVAVYMARLCPVVDPDYIRPGEVKGKFWDHVEDRALNGPYATDSHFVKAVRAMREAARTWGDVHERYLAAAVRFVDDFNGWAF</sequence>
<gene>
    <name evidence="2" type="ORF">UCREL1_7914</name>
</gene>
<dbReference type="InterPro" id="IPR025337">
    <property type="entry name" value="Questin_oxidase-like"/>
</dbReference>
<accession>M7SL83</accession>